<dbReference type="EMBL" id="WTVS01000115">
    <property type="protein sequence ID" value="NMG00957.1"/>
    <property type="molecule type" value="Genomic_DNA"/>
</dbReference>
<sequence length="234" mass="25720">MSISRHQAVGAYRRWEPPAFGEAEEPLPQPAEAEPAPPAPPEPTVEAALPSEPPPAPQPEIQLPTAAEIESMFDDARREGYEVGLAEGAEFAREQANRLGGLADGLDTALKQLDQEIADEIVTLAIEVARQMVRRTLAENPEEALVETVRAALNQLPQAQVRIHVHPDDVALIRTYLAEQPTHLHHQIIEDESVTRGGCRLQAPASEIDATVETRWRRILEGLGHRGMSWDDGK</sequence>
<keyword evidence="7" id="KW-1006">Bacterial flagellum protein export</keyword>
<keyword evidence="5" id="KW-1005">Bacterial flagellum biogenesis</keyword>
<comment type="caution">
    <text evidence="10">The sequence shown here is derived from an EMBL/GenBank/DDBJ whole genome shotgun (WGS) entry which is preliminary data.</text>
</comment>
<dbReference type="Proteomes" id="UP000634522">
    <property type="component" value="Unassembled WGS sequence"/>
</dbReference>
<comment type="similarity">
    <text evidence="2">Belongs to the FliH family.</text>
</comment>
<accession>A0ABX1NP18</accession>
<evidence type="ECO:0000256" key="4">
    <source>
        <dbReference type="ARBA" id="ARBA00022448"/>
    </source>
</evidence>
<dbReference type="PANTHER" id="PTHR34982">
    <property type="entry name" value="YOP PROTEINS TRANSLOCATION PROTEIN L"/>
    <property type="match status" value="1"/>
</dbReference>
<gene>
    <name evidence="10" type="ORF">GPA27_26635</name>
</gene>
<evidence type="ECO:0000256" key="5">
    <source>
        <dbReference type="ARBA" id="ARBA00022795"/>
    </source>
</evidence>
<evidence type="ECO:0000313" key="10">
    <source>
        <dbReference type="EMBL" id="NMG00957.1"/>
    </source>
</evidence>
<dbReference type="SUPFAM" id="SSF160527">
    <property type="entry name" value="V-type ATPase subunit E-like"/>
    <property type="match status" value="1"/>
</dbReference>
<evidence type="ECO:0000256" key="8">
    <source>
        <dbReference type="SAM" id="MobiDB-lite"/>
    </source>
</evidence>
<dbReference type="Pfam" id="PF02108">
    <property type="entry name" value="FliH"/>
    <property type="match status" value="1"/>
</dbReference>
<organism evidence="10 11">
    <name type="scientific">Aromatoleum toluolicum</name>
    <dbReference type="NCBI Taxonomy" id="90060"/>
    <lineage>
        <taxon>Bacteria</taxon>
        <taxon>Pseudomonadati</taxon>
        <taxon>Pseudomonadota</taxon>
        <taxon>Betaproteobacteria</taxon>
        <taxon>Rhodocyclales</taxon>
        <taxon>Rhodocyclaceae</taxon>
        <taxon>Aromatoleum</taxon>
    </lineage>
</organism>
<protein>
    <recommendedName>
        <fullName evidence="3">Flagellar assembly protein FliH</fullName>
    </recommendedName>
</protein>
<evidence type="ECO:0000256" key="2">
    <source>
        <dbReference type="ARBA" id="ARBA00006602"/>
    </source>
</evidence>
<evidence type="ECO:0000256" key="3">
    <source>
        <dbReference type="ARBA" id="ARBA00016507"/>
    </source>
</evidence>
<name>A0ABX1NP18_9RHOO</name>
<keyword evidence="6" id="KW-0653">Protein transport</keyword>
<proteinExistence type="inferred from homology"/>
<keyword evidence="4" id="KW-0813">Transport</keyword>
<feature type="domain" description="Flagellar assembly protein FliH/Type III secretion system HrpE" evidence="9">
    <location>
        <begin position="94"/>
        <end position="219"/>
    </location>
</feature>
<evidence type="ECO:0000259" key="9">
    <source>
        <dbReference type="Pfam" id="PF02108"/>
    </source>
</evidence>
<dbReference type="RefSeq" id="WP_169143462.1">
    <property type="nucleotide sequence ID" value="NZ_WTVS01000115.1"/>
</dbReference>
<comment type="function">
    <text evidence="1">Needed for flagellar regrowth and assembly.</text>
</comment>
<reference evidence="10 11" key="1">
    <citation type="submission" date="2019-12" db="EMBL/GenBank/DDBJ databases">
        <title>Comparative genomics gives insights into the taxonomy of the Azoarcus-Aromatoleum group and reveals separate origins of nif in the plant-associated Azoarcus and non-plant-associated Aromatoleum sub-groups.</title>
        <authorList>
            <person name="Lafos M."/>
            <person name="Maluk M."/>
            <person name="Batista M."/>
            <person name="Junghare M."/>
            <person name="Carmona M."/>
            <person name="Faoro H."/>
            <person name="Cruz L.M."/>
            <person name="Battistoni F."/>
            <person name="De Souza E."/>
            <person name="Pedrosa F."/>
            <person name="Chen W.-M."/>
            <person name="Poole P.S."/>
            <person name="Dixon R.A."/>
            <person name="James E.K."/>
        </authorList>
    </citation>
    <scope>NUCLEOTIDE SEQUENCE [LARGE SCALE GENOMIC DNA]</scope>
    <source>
        <strain evidence="10 11">T</strain>
    </source>
</reference>
<dbReference type="InterPro" id="IPR051472">
    <property type="entry name" value="T3SS_Stator/FliH"/>
</dbReference>
<evidence type="ECO:0000313" key="11">
    <source>
        <dbReference type="Proteomes" id="UP000634522"/>
    </source>
</evidence>
<keyword evidence="10" id="KW-0282">Flagellum</keyword>
<evidence type="ECO:0000256" key="1">
    <source>
        <dbReference type="ARBA" id="ARBA00003041"/>
    </source>
</evidence>
<keyword evidence="11" id="KW-1185">Reference proteome</keyword>
<dbReference type="InterPro" id="IPR018035">
    <property type="entry name" value="Flagellar_FliH/T3SS_HrpE"/>
</dbReference>
<evidence type="ECO:0000256" key="7">
    <source>
        <dbReference type="ARBA" id="ARBA00023225"/>
    </source>
</evidence>
<keyword evidence="10" id="KW-0969">Cilium</keyword>
<feature type="region of interest" description="Disordered" evidence="8">
    <location>
        <begin position="1"/>
        <end position="60"/>
    </location>
</feature>
<evidence type="ECO:0000256" key="6">
    <source>
        <dbReference type="ARBA" id="ARBA00022927"/>
    </source>
</evidence>
<dbReference type="PANTHER" id="PTHR34982:SF1">
    <property type="entry name" value="FLAGELLAR ASSEMBLY PROTEIN FLIH"/>
    <property type="match status" value="1"/>
</dbReference>
<keyword evidence="10" id="KW-0966">Cell projection</keyword>